<dbReference type="AlphaFoldDB" id="A0A0R3SXM9"/>
<sequence>MKHTFVSSTHSGQQTVTSITENPLQDISLSKKAIEFNQTPRTSRAKQLFNSLRNFTSTSATPTASPNRVTANGVVCRIPRACCRYSSPQKQPDFNKSPQMRFGQNVINAATVSMLNNRNGQKMRRRTESDGSSGNIARYILDIRSQANCDQLSTLFLNFILL</sequence>
<gene>
    <name evidence="1" type="ORF">HDID_LOCUS10516</name>
</gene>
<organism evidence="3">
    <name type="scientific">Hymenolepis diminuta</name>
    <name type="common">Rat tapeworm</name>
    <dbReference type="NCBI Taxonomy" id="6216"/>
    <lineage>
        <taxon>Eukaryota</taxon>
        <taxon>Metazoa</taxon>
        <taxon>Spiralia</taxon>
        <taxon>Lophotrochozoa</taxon>
        <taxon>Platyhelminthes</taxon>
        <taxon>Cestoda</taxon>
        <taxon>Eucestoda</taxon>
        <taxon>Cyclophyllidea</taxon>
        <taxon>Hymenolepididae</taxon>
        <taxon>Hymenolepis</taxon>
    </lineage>
</organism>
<dbReference type="EMBL" id="UYSG01011737">
    <property type="protein sequence ID" value="VDL63483.1"/>
    <property type="molecule type" value="Genomic_DNA"/>
</dbReference>
<proteinExistence type="predicted"/>
<protein>
    <submittedName>
        <fullName evidence="1 3">Uncharacterized protein</fullName>
    </submittedName>
</protein>
<evidence type="ECO:0000313" key="1">
    <source>
        <dbReference type="EMBL" id="VDL63483.1"/>
    </source>
</evidence>
<reference evidence="1 2" key="2">
    <citation type="submission" date="2018-11" db="EMBL/GenBank/DDBJ databases">
        <authorList>
            <consortium name="Pathogen Informatics"/>
        </authorList>
    </citation>
    <scope>NUCLEOTIDE SEQUENCE [LARGE SCALE GENOMIC DNA]</scope>
</reference>
<evidence type="ECO:0000313" key="2">
    <source>
        <dbReference type="Proteomes" id="UP000274504"/>
    </source>
</evidence>
<name>A0A0R3SXM9_HYMDI</name>
<reference evidence="3" key="1">
    <citation type="submission" date="2017-02" db="UniProtKB">
        <authorList>
            <consortium name="WormBaseParasite"/>
        </authorList>
    </citation>
    <scope>IDENTIFICATION</scope>
</reference>
<evidence type="ECO:0000313" key="3">
    <source>
        <dbReference type="WBParaSite" id="HDID_0001051801-mRNA-1"/>
    </source>
</evidence>
<dbReference type="Proteomes" id="UP000274504">
    <property type="component" value="Unassembled WGS sequence"/>
</dbReference>
<dbReference type="WBParaSite" id="HDID_0001051801-mRNA-1">
    <property type="protein sequence ID" value="HDID_0001051801-mRNA-1"/>
    <property type="gene ID" value="HDID_0001051801"/>
</dbReference>
<accession>A0A0R3SXM9</accession>